<protein>
    <submittedName>
        <fullName evidence="2">Predicted hydrolase</fullName>
    </submittedName>
</protein>
<dbReference type="GO" id="GO:0016791">
    <property type="term" value="F:phosphatase activity"/>
    <property type="evidence" value="ECO:0007669"/>
    <property type="project" value="TreeGrafter"/>
</dbReference>
<evidence type="ECO:0000313" key="1">
    <source>
        <dbReference type="EMBL" id="GAL69049.1"/>
    </source>
</evidence>
<comment type="caution">
    <text evidence="2">The sequence shown here is derived from an EMBL/GenBank/DDBJ whole genome shotgun (WGS) entry which is preliminary data.</text>
</comment>
<accession>A0A090WBH5</accession>
<dbReference type="eggNOG" id="COG0561">
    <property type="taxonomic scope" value="Bacteria"/>
</dbReference>
<gene>
    <name evidence="1" type="ORF">JCM19301_1671</name>
    <name evidence="2" type="ORF">JCM19302_1371</name>
</gene>
<sequence length="62" mass="7065">MAFGDYNNDLEMLENAYFSFAMENAHPLVKSVARFKTKSNNDLGVELVLEELLKKNKLVINS</sequence>
<dbReference type="SUPFAM" id="SSF56784">
    <property type="entry name" value="HAD-like"/>
    <property type="match status" value="1"/>
</dbReference>
<evidence type="ECO:0000313" key="4">
    <source>
        <dbReference type="Proteomes" id="UP000029646"/>
    </source>
</evidence>
<organism evidence="2 4">
    <name type="scientific">Jejuia pallidilutea</name>
    <dbReference type="NCBI Taxonomy" id="504487"/>
    <lineage>
        <taxon>Bacteria</taxon>
        <taxon>Pseudomonadati</taxon>
        <taxon>Bacteroidota</taxon>
        <taxon>Flavobacteriia</taxon>
        <taxon>Flavobacteriales</taxon>
        <taxon>Flavobacteriaceae</taxon>
        <taxon>Jejuia</taxon>
    </lineage>
</organism>
<reference evidence="3 4" key="1">
    <citation type="journal article" date="2014" name="Genome Announc.">
        <title>Draft Genome Sequence of Marine Flavobacterium Jejuia pallidilutea Strain 11shimoA1 and Pigmentation Mutants.</title>
        <authorList>
            <person name="Takatani N."/>
            <person name="Nakanishi M."/>
            <person name="Meirelles P."/>
            <person name="Mino S."/>
            <person name="Suda W."/>
            <person name="Oshima K."/>
            <person name="Hattori M."/>
            <person name="Ohkuma M."/>
            <person name="Hosokawa M."/>
            <person name="Miyashita K."/>
            <person name="Thompson F.L."/>
            <person name="Niwa A."/>
            <person name="Sawabe T."/>
            <person name="Sawabe T."/>
        </authorList>
    </citation>
    <scope>NUCLEOTIDE SEQUENCE [LARGE SCALE GENOMIC DNA]</scope>
    <source>
        <strain evidence="1 3">JCM 19301</strain>
        <strain evidence="2">JCM 19302</strain>
        <strain evidence="4">JCM19302</strain>
    </source>
</reference>
<name>A0A090WBH5_9FLAO</name>
<dbReference type="EMBL" id="BBNS01000031">
    <property type="protein sequence ID" value="GAL72794.1"/>
    <property type="molecule type" value="Genomic_DNA"/>
</dbReference>
<dbReference type="Proteomes" id="UP000029646">
    <property type="component" value="Unassembled WGS sequence"/>
</dbReference>
<dbReference type="Gene3D" id="3.40.50.1000">
    <property type="entry name" value="HAD superfamily/HAD-like"/>
    <property type="match status" value="1"/>
</dbReference>
<dbReference type="GO" id="GO:0005829">
    <property type="term" value="C:cytosol"/>
    <property type="evidence" value="ECO:0007669"/>
    <property type="project" value="TreeGrafter"/>
</dbReference>
<dbReference type="PANTHER" id="PTHR10000">
    <property type="entry name" value="PHOSPHOSERINE PHOSPHATASE"/>
    <property type="match status" value="1"/>
</dbReference>
<proteinExistence type="predicted"/>
<evidence type="ECO:0000313" key="2">
    <source>
        <dbReference type="EMBL" id="GAL72794.1"/>
    </source>
</evidence>
<dbReference type="AlphaFoldDB" id="A0A090WBH5"/>
<dbReference type="Pfam" id="PF08282">
    <property type="entry name" value="Hydrolase_3"/>
    <property type="match status" value="1"/>
</dbReference>
<dbReference type="InterPro" id="IPR023214">
    <property type="entry name" value="HAD_sf"/>
</dbReference>
<dbReference type="EMBL" id="BBNR01000034">
    <property type="protein sequence ID" value="GAL69049.1"/>
    <property type="molecule type" value="Genomic_DNA"/>
</dbReference>
<evidence type="ECO:0000313" key="3">
    <source>
        <dbReference type="Proteomes" id="UP000029641"/>
    </source>
</evidence>
<dbReference type="Proteomes" id="UP000029641">
    <property type="component" value="Unassembled WGS sequence"/>
</dbReference>
<dbReference type="GO" id="GO:0000287">
    <property type="term" value="F:magnesium ion binding"/>
    <property type="evidence" value="ECO:0007669"/>
    <property type="project" value="TreeGrafter"/>
</dbReference>
<keyword evidence="2" id="KW-0378">Hydrolase</keyword>
<dbReference type="PANTHER" id="PTHR10000:SF8">
    <property type="entry name" value="HAD SUPERFAMILY HYDROLASE-LIKE, TYPE 3"/>
    <property type="match status" value="1"/>
</dbReference>
<dbReference type="InterPro" id="IPR036412">
    <property type="entry name" value="HAD-like_sf"/>
</dbReference>